<sequence length="151" mass="16051">MTASSKPMAALSSGLLARKGRARPAMRSGALMSFPPSQSDDLGWNDMGAADSVPPVLVQRDLLAAQIGRPAAVAEVSLAAAQRIRRETPTEGQTAFTLRIDADRHLRLRLASAITDRSAQDLLTDALDALLVAVPEVDTLVAQLSRARTRP</sequence>
<proteinExistence type="predicted"/>
<evidence type="ECO:0000313" key="3">
    <source>
        <dbReference type="Proteomes" id="UP000528945"/>
    </source>
</evidence>
<feature type="region of interest" description="Disordered" evidence="1">
    <location>
        <begin position="1"/>
        <end position="22"/>
    </location>
</feature>
<dbReference type="GO" id="GO:0006355">
    <property type="term" value="P:regulation of DNA-templated transcription"/>
    <property type="evidence" value="ECO:0007669"/>
    <property type="project" value="InterPro"/>
</dbReference>
<name>A0AAW3TPC3_9SPHN</name>
<keyword evidence="3" id="KW-1185">Reference proteome</keyword>
<reference evidence="2 3" key="1">
    <citation type="submission" date="2020-08" db="EMBL/GenBank/DDBJ databases">
        <title>Genomic Encyclopedia of Type Strains, Phase IV (KMG-IV): sequencing the most valuable type-strain genomes for metagenomic binning, comparative biology and taxonomic classification.</title>
        <authorList>
            <person name="Goeker M."/>
        </authorList>
    </citation>
    <scope>NUCLEOTIDE SEQUENCE [LARGE SCALE GENOMIC DNA]</scope>
    <source>
        <strain evidence="2 3">DSM 15581</strain>
    </source>
</reference>
<gene>
    <name evidence="2" type="ORF">GGR47_001106</name>
</gene>
<dbReference type="InterPro" id="IPR010985">
    <property type="entry name" value="Ribbon_hlx_hlx"/>
</dbReference>
<organism evidence="2 3">
    <name type="scientific">Sphingomonas aquatilis</name>
    <dbReference type="NCBI Taxonomy" id="93063"/>
    <lineage>
        <taxon>Bacteria</taxon>
        <taxon>Pseudomonadati</taxon>
        <taxon>Pseudomonadota</taxon>
        <taxon>Alphaproteobacteria</taxon>
        <taxon>Sphingomonadales</taxon>
        <taxon>Sphingomonadaceae</taxon>
        <taxon>Sphingomonas</taxon>
    </lineage>
</organism>
<dbReference type="SUPFAM" id="SSF47598">
    <property type="entry name" value="Ribbon-helix-helix"/>
    <property type="match status" value="1"/>
</dbReference>
<dbReference type="EMBL" id="JACIDB010000001">
    <property type="protein sequence ID" value="MBB3874890.1"/>
    <property type="molecule type" value="Genomic_DNA"/>
</dbReference>
<dbReference type="Proteomes" id="UP000528945">
    <property type="component" value="Unassembled WGS sequence"/>
</dbReference>
<protein>
    <submittedName>
        <fullName evidence="2">Uncharacterized protein</fullName>
    </submittedName>
</protein>
<comment type="caution">
    <text evidence="2">The sequence shown here is derived from an EMBL/GenBank/DDBJ whole genome shotgun (WGS) entry which is preliminary data.</text>
</comment>
<evidence type="ECO:0000256" key="1">
    <source>
        <dbReference type="SAM" id="MobiDB-lite"/>
    </source>
</evidence>
<evidence type="ECO:0000313" key="2">
    <source>
        <dbReference type="EMBL" id="MBB3874890.1"/>
    </source>
</evidence>
<accession>A0AAW3TPC3</accession>
<dbReference type="AlphaFoldDB" id="A0AAW3TPC3"/>